<evidence type="ECO:0000313" key="1">
    <source>
        <dbReference type="EMBL" id="MBW4657354.1"/>
    </source>
</evidence>
<dbReference type="AlphaFoldDB" id="A0A951Q8W9"/>
<name>A0A951Q8W9_9CYAN</name>
<accession>A0A951Q8W9</accession>
<gene>
    <name evidence="1" type="ORF">KME15_01665</name>
</gene>
<protein>
    <submittedName>
        <fullName evidence="1">Uncharacterized protein</fullName>
    </submittedName>
</protein>
<dbReference type="Proteomes" id="UP000757435">
    <property type="component" value="Unassembled WGS sequence"/>
</dbReference>
<organism evidence="1 2">
    <name type="scientific">Drouetiella hepatica Uher 2000/2452</name>
    <dbReference type="NCBI Taxonomy" id="904376"/>
    <lineage>
        <taxon>Bacteria</taxon>
        <taxon>Bacillati</taxon>
        <taxon>Cyanobacteriota</taxon>
        <taxon>Cyanophyceae</taxon>
        <taxon>Oculatellales</taxon>
        <taxon>Oculatellaceae</taxon>
        <taxon>Drouetiella</taxon>
    </lineage>
</organism>
<comment type="caution">
    <text evidence="1">The sequence shown here is derived from an EMBL/GenBank/DDBJ whole genome shotgun (WGS) entry which is preliminary data.</text>
</comment>
<evidence type="ECO:0000313" key="2">
    <source>
        <dbReference type="Proteomes" id="UP000757435"/>
    </source>
</evidence>
<sequence length="63" mass="7462">MYTLKRVMDSQAQVSKQPRFILQAFTGNDFDFDLWALAVRQQMMATLKKREGSRSNWGRIQQH</sequence>
<reference evidence="1" key="2">
    <citation type="journal article" date="2022" name="Microbiol. Resour. Announc.">
        <title>Metagenome Sequencing to Explore Phylogenomics of Terrestrial Cyanobacteria.</title>
        <authorList>
            <person name="Ward R.D."/>
            <person name="Stajich J.E."/>
            <person name="Johansen J.R."/>
            <person name="Huntemann M."/>
            <person name="Clum A."/>
            <person name="Foster B."/>
            <person name="Foster B."/>
            <person name="Roux S."/>
            <person name="Palaniappan K."/>
            <person name="Varghese N."/>
            <person name="Mukherjee S."/>
            <person name="Reddy T.B.K."/>
            <person name="Daum C."/>
            <person name="Copeland A."/>
            <person name="Chen I.A."/>
            <person name="Ivanova N.N."/>
            <person name="Kyrpides N.C."/>
            <person name="Shapiro N."/>
            <person name="Eloe-Fadrosh E.A."/>
            <person name="Pietrasiak N."/>
        </authorList>
    </citation>
    <scope>NUCLEOTIDE SEQUENCE</scope>
    <source>
        <strain evidence="1">UHER 2000/2452</strain>
    </source>
</reference>
<reference evidence="1" key="1">
    <citation type="submission" date="2021-05" db="EMBL/GenBank/DDBJ databases">
        <authorList>
            <person name="Pietrasiak N."/>
            <person name="Ward R."/>
            <person name="Stajich J.E."/>
            <person name="Kurbessoian T."/>
        </authorList>
    </citation>
    <scope>NUCLEOTIDE SEQUENCE</scope>
    <source>
        <strain evidence="1">UHER 2000/2452</strain>
    </source>
</reference>
<proteinExistence type="predicted"/>
<dbReference type="EMBL" id="JAHHHD010000001">
    <property type="protein sequence ID" value="MBW4657354.1"/>
    <property type="molecule type" value="Genomic_DNA"/>
</dbReference>